<evidence type="ECO:0000313" key="2">
    <source>
        <dbReference type="Proteomes" id="UP000784294"/>
    </source>
</evidence>
<comment type="caution">
    <text evidence="1">The sequence shown here is derived from an EMBL/GenBank/DDBJ whole genome shotgun (WGS) entry which is preliminary data.</text>
</comment>
<proteinExistence type="predicted"/>
<dbReference type="EMBL" id="CAAALY010011377">
    <property type="protein sequence ID" value="VEL11290.1"/>
    <property type="molecule type" value="Genomic_DNA"/>
</dbReference>
<dbReference type="Proteomes" id="UP000784294">
    <property type="component" value="Unassembled WGS sequence"/>
</dbReference>
<dbReference type="AlphaFoldDB" id="A0A3S5CIM2"/>
<reference evidence="1" key="1">
    <citation type="submission" date="2018-11" db="EMBL/GenBank/DDBJ databases">
        <authorList>
            <consortium name="Pathogen Informatics"/>
        </authorList>
    </citation>
    <scope>NUCLEOTIDE SEQUENCE</scope>
</reference>
<protein>
    <submittedName>
        <fullName evidence="1">Uncharacterized protein</fullName>
    </submittedName>
</protein>
<organism evidence="1 2">
    <name type="scientific">Protopolystoma xenopodis</name>
    <dbReference type="NCBI Taxonomy" id="117903"/>
    <lineage>
        <taxon>Eukaryota</taxon>
        <taxon>Metazoa</taxon>
        <taxon>Spiralia</taxon>
        <taxon>Lophotrochozoa</taxon>
        <taxon>Platyhelminthes</taxon>
        <taxon>Monogenea</taxon>
        <taxon>Polyopisthocotylea</taxon>
        <taxon>Polystomatidea</taxon>
        <taxon>Polystomatidae</taxon>
        <taxon>Protopolystoma</taxon>
    </lineage>
</organism>
<evidence type="ECO:0000313" key="1">
    <source>
        <dbReference type="EMBL" id="VEL11290.1"/>
    </source>
</evidence>
<gene>
    <name evidence="1" type="ORF">PXEA_LOCUS4730</name>
</gene>
<sequence length="134" mass="15033">MAHLRPAKIASFRRNDSMYPVFSRFRFPLLTNLHLVLAPHSSLRLYHSFLCLTLASFPLLSLNHPISLPLKILLRSCHSADCISDKNALRSSRQHFPLTQVLSCSGNATSRSESKVEHSISFAAISVKRAMGHH</sequence>
<name>A0A3S5CIM2_9PLAT</name>
<accession>A0A3S5CIM2</accession>
<keyword evidence="2" id="KW-1185">Reference proteome</keyword>